<evidence type="ECO:0000259" key="7">
    <source>
        <dbReference type="Pfam" id="PF17917"/>
    </source>
</evidence>
<evidence type="ECO:0000256" key="1">
    <source>
        <dbReference type="ARBA" id="ARBA00022679"/>
    </source>
</evidence>
<evidence type="ECO:0000256" key="2">
    <source>
        <dbReference type="ARBA" id="ARBA00022695"/>
    </source>
</evidence>
<gene>
    <name evidence="8" type="ORF">J437_LFUL005195</name>
</gene>
<keyword evidence="4" id="KW-0255">Endonuclease</keyword>
<dbReference type="SUPFAM" id="SSF56672">
    <property type="entry name" value="DNA/RNA polymerases"/>
    <property type="match status" value="1"/>
</dbReference>
<dbReference type="InterPro" id="IPR041373">
    <property type="entry name" value="RT_RNaseH"/>
</dbReference>
<evidence type="ECO:0000313" key="8">
    <source>
        <dbReference type="EMBL" id="KAG8237087.1"/>
    </source>
</evidence>
<dbReference type="GO" id="GO:0016787">
    <property type="term" value="F:hydrolase activity"/>
    <property type="evidence" value="ECO:0007669"/>
    <property type="project" value="UniProtKB-KW"/>
</dbReference>
<dbReference type="EMBL" id="KZ309122">
    <property type="protein sequence ID" value="KAG8237087.1"/>
    <property type="molecule type" value="Genomic_DNA"/>
</dbReference>
<evidence type="ECO:0000256" key="4">
    <source>
        <dbReference type="ARBA" id="ARBA00022759"/>
    </source>
</evidence>
<keyword evidence="5" id="KW-0378">Hydrolase</keyword>
<dbReference type="AlphaFoldDB" id="A0A8K0KM08"/>
<keyword evidence="6" id="KW-0695">RNA-directed DNA polymerase</keyword>
<evidence type="ECO:0000256" key="5">
    <source>
        <dbReference type="ARBA" id="ARBA00022801"/>
    </source>
</evidence>
<keyword evidence="1" id="KW-0808">Transferase</keyword>
<reference evidence="8" key="2">
    <citation type="submission" date="2017-10" db="EMBL/GenBank/DDBJ databases">
        <title>Ladona fulva Genome sequencing and assembly.</title>
        <authorList>
            <person name="Murali S."/>
            <person name="Richards S."/>
            <person name="Bandaranaike D."/>
            <person name="Bellair M."/>
            <person name="Blankenburg K."/>
            <person name="Chao H."/>
            <person name="Dinh H."/>
            <person name="Doddapaneni H."/>
            <person name="Dugan-Rocha S."/>
            <person name="Elkadiri S."/>
            <person name="Gnanaolivu R."/>
            <person name="Hernandez B."/>
            <person name="Skinner E."/>
            <person name="Javaid M."/>
            <person name="Lee S."/>
            <person name="Li M."/>
            <person name="Ming W."/>
            <person name="Munidasa M."/>
            <person name="Muniz J."/>
            <person name="Nguyen L."/>
            <person name="Hughes D."/>
            <person name="Osuji N."/>
            <person name="Pu L.-L."/>
            <person name="Puazo M."/>
            <person name="Qu C."/>
            <person name="Quiroz J."/>
            <person name="Raj R."/>
            <person name="Weissenberger G."/>
            <person name="Xin Y."/>
            <person name="Zou X."/>
            <person name="Han Y."/>
            <person name="Worley K."/>
            <person name="Muzny D."/>
            <person name="Gibbs R."/>
        </authorList>
    </citation>
    <scope>NUCLEOTIDE SEQUENCE</scope>
    <source>
        <strain evidence="8">Sampled in the wild</strain>
    </source>
</reference>
<comment type="caution">
    <text evidence="8">The sequence shown here is derived from an EMBL/GenBank/DDBJ whole genome shotgun (WGS) entry which is preliminary data.</text>
</comment>
<keyword evidence="2" id="KW-0548">Nucleotidyltransferase</keyword>
<dbReference type="InterPro" id="IPR050951">
    <property type="entry name" value="Retrovirus_Pol_polyprotein"/>
</dbReference>
<evidence type="ECO:0000256" key="3">
    <source>
        <dbReference type="ARBA" id="ARBA00022722"/>
    </source>
</evidence>
<evidence type="ECO:0000313" key="9">
    <source>
        <dbReference type="Proteomes" id="UP000792457"/>
    </source>
</evidence>
<accession>A0A8K0KM08</accession>
<name>A0A8K0KM08_LADFU</name>
<proteinExistence type="predicted"/>
<dbReference type="GO" id="GO:0004519">
    <property type="term" value="F:endonuclease activity"/>
    <property type="evidence" value="ECO:0007669"/>
    <property type="project" value="UniProtKB-KW"/>
</dbReference>
<dbReference type="Proteomes" id="UP000792457">
    <property type="component" value="Unassembled WGS sequence"/>
</dbReference>
<dbReference type="OrthoDB" id="8002524at2759"/>
<organism evidence="8 9">
    <name type="scientific">Ladona fulva</name>
    <name type="common">Scarce chaser dragonfly</name>
    <name type="synonym">Libellula fulva</name>
    <dbReference type="NCBI Taxonomy" id="123851"/>
    <lineage>
        <taxon>Eukaryota</taxon>
        <taxon>Metazoa</taxon>
        <taxon>Ecdysozoa</taxon>
        <taxon>Arthropoda</taxon>
        <taxon>Hexapoda</taxon>
        <taxon>Insecta</taxon>
        <taxon>Pterygota</taxon>
        <taxon>Palaeoptera</taxon>
        <taxon>Odonata</taxon>
        <taxon>Epiprocta</taxon>
        <taxon>Anisoptera</taxon>
        <taxon>Libelluloidea</taxon>
        <taxon>Libellulidae</taxon>
        <taxon>Ladona</taxon>
    </lineage>
</organism>
<evidence type="ECO:0000256" key="6">
    <source>
        <dbReference type="ARBA" id="ARBA00022918"/>
    </source>
</evidence>
<dbReference type="Pfam" id="PF17917">
    <property type="entry name" value="RT_RNaseH"/>
    <property type="match status" value="1"/>
</dbReference>
<feature type="domain" description="Reverse transcriptase RNase H-like" evidence="7">
    <location>
        <begin position="18"/>
        <end position="129"/>
    </location>
</feature>
<dbReference type="PANTHER" id="PTHR37984">
    <property type="entry name" value="PROTEIN CBG26694"/>
    <property type="match status" value="1"/>
</dbReference>
<dbReference type="InterPro" id="IPR043502">
    <property type="entry name" value="DNA/RNA_pol_sf"/>
</dbReference>
<protein>
    <recommendedName>
        <fullName evidence="7">Reverse transcriptase RNase H-like domain-containing protein</fullName>
    </recommendedName>
</protein>
<keyword evidence="3" id="KW-0540">Nuclease</keyword>
<reference evidence="8" key="1">
    <citation type="submission" date="2013-04" db="EMBL/GenBank/DDBJ databases">
        <authorList>
            <person name="Qu J."/>
            <person name="Murali S.C."/>
            <person name="Bandaranaike D."/>
            <person name="Bellair M."/>
            <person name="Blankenburg K."/>
            <person name="Chao H."/>
            <person name="Dinh H."/>
            <person name="Doddapaneni H."/>
            <person name="Downs B."/>
            <person name="Dugan-Rocha S."/>
            <person name="Elkadiri S."/>
            <person name="Gnanaolivu R.D."/>
            <person name="Hernandez B."/>
            <person name="Javaid M."/>
            <person name="Jayaseelan J.C."/>
            <person name="Lee S."/>
            <person name="Li M."/>
            <person name="Ming W."/>
            <person name="Munidasa M."/>
            <person name="Muniz J."/>
            <person name="Nguyen L."/>
            <person name="Ongeri F."/>
            <person name="Osuji N."/>
            <person name="Pu L.-L."/>
            <person name="Puazo M."/>
            <person name="Qu C."/>
            <person name="Quiroz J."/>
            <person name="Raj R."/>
            <person name="Weissenberger G."/>
            <person name="Xin Y."/>
            <person name="Zou X."/>
            <person name="Han Y."/>
            <person name="Richards S."/>
            <person name="Worley K."/>
            <person name="Muzny D."/>
            <person name="Gibbs R."/>
        </authorList>
    </citation>
    <scope>NUCLEOTIDE SEQUENCE</scope>
    <source>
        <strain evidence="8">Sampled in the wild</strain>
    </source>
</reference>
<dbReference type="PANTHER" id="PTHR37984:SF9">
    <property type="entry name" value="INTEGRASE CATALYTIC DOMAIN-CONTAINING PROTEIN"/>
    <property type="match status" value="1"/>
</dbReference>
<keyword evidence="9" id="KW-1185">Reference proteome</keyword>
<dbReference type="GO" id="GO:0003964">
    <property type="term" value="F:RNA-directed DNA polymerase activity"/>
    <property type="evidence" value="ECO:0007669"/>
    <property type="project" value="UniProtKB-KW"/>
</dbReference>
<sequence length="140" mass="16101">MEEIKKRLIEAPTLAFFDPKRRLRVSHDAYGVGVVLEQFYPLWKNKTNIWKLVYYASSALTPTEQRYTQIEKEAQAPTLACKKVLQFIIGAPGHTLHTDHKPIVSLIGSNSISELSPRLQRFQMRLNQFSYTIERVPGKA</sequence>